<name>A0A7W5FUA1_9BURK</name>
<evidence type="ECO:0000256" key="6">
    <source>
        <dbReference type="ARBA" id="ARBA00022825"/>
    </source>
</evidence>
<dbReference type="SUPFAM" id="SSF52743">
    <property type="entry name" value="Subtilisin-like"/>
    <property type="match status" value="1"/>
</dbReference>
<keyword evidence="5 9" id="KW-0378">Hydrolase</keyword>
<dbReference type="InterPro" id="IPR003137">
    <property type="entry name" value="PA_domain"/>
</dbReference>
<keyword evidence="18" id="KW-1185">Reference proteome</keyword>
<comment type="subcellular location">
    <subcellularLocation>
        <location evidence="1">Secreted</location>
    </subcellularLocation>
</comment>
<evidence type="ECO:0000256" key="11">
    <source>
        <dbReference type="SAM" id="MobiDB-lite"/>
    </source>
</evidence>
<evidence type="ECO:0000256" key="12">
    <source>
        <dbReference type="SAM" id="SignalP"/>
    </source>
</evidence>
<dbReference type="GO" id="GO:0005576">
    <property type="term" value="C:extracellular region"/>
    <property type="evidence" value="ECO:0007669"/>
    <property type="project" value="UniProtKB-SubCell"/>
</dbReference>
<dbReference type="InterPro" id="IPR041469">
    <property type="entry name" value="Subtilisin-like_FN3"/>
</dbReference>
<evidence type="ECO:0000313" key="17">
    <source>
        <dbReference type="EMBL" id="MBB3119629.1"/>
    </source>
</evidence>
<dbReference type="InterPro" id="IPR037045">
    <property type="entry name" value="S8pro/Inhibitor_I9_sf"/>
</dbReference>
<dbReference type="PROSITE" id="PS00138">
    <property type="entry name" value="SUBTILASE_SER"/>
    <property type="match status" value="1"/>
</dbReference>
<feature type="active site" description="Charge relay system" evidence="8 9">
    <location>
        <position position="626"/>
    </location>
</feature>
<evidence type="ECO:0000256" key="2">
    <source>
        <dbReference type="ARBA" id="ARBA00011073"/>
    </source>
</evidence>
<feature type="chain" id="PRO_5030975801" evidence="12">
    <location>
        <begin position="24"/>
        <end position="1062"/>
    </location>
</feature>
<evidence type="ECO:0000256" key="3">
    <source>
        <dbReference type="ARBA" id="ARBA00022670"/>
    </source>
</evidence>
<organism evidence="17 18">
    <name type="scientific">Pseudoduganella violacea</name>
    <dbReference type="NCBI Taxonomy" id="1715466"/>
    <lineage>
        <taxon>Bacteria</taxon>
        <taxon>Pseudomonadati</taxon>
        <taxon>Pseudomonadota</taxon>
        <taxon>Betaproteobacteria</taxon>
        <taxon>Burkholderiales</taxon>
        <taxon>Oxalobacteraceae</taxon>
        <taxon>Telluria group</taxon>
        <taxon>Pseudoduganella</taxon>
    </lineage>
</organism>
<evidence type="ECO:0000259" key="13">
    <source>
        <dbReference type="Pfam" id="PF00082"/>
    </source>
</evidence>
<dbReference type="PROSITE" id="PS51892">
    <property type="entry name" value="SUBTILASE"/>
    <property type="match status" value="1"/>
</dbReference>
<comment type="similarity">
    <text evidence="2 9 10">Belongs to the peptidase S8 family.</text>
</comment>
<reference evidence="17 18" key="1">
    <citation type="submission" date="2020-08" db="EMBL/GenBank/DDBJ databases">
        <title>Genomic Encyclopedia of Type Strains, Phase III (KMG-III): the genomes of soil and plant-associated and newly described type strains.</title>
        <authorList>
            <person name="Whitman W."/>
        </authorList>
    </citation>
    <scope>NUCLEOTIDE SEQUENCE [LARGE SCALE GENOMIC DNA]</scope>
    <source>
        <strain evidence="17 18">CECT 8897</strain>
    </source>
</reference>
<dbReference type="Pfam" id="PF00082">
    <property type="entry name" value="Peptidase_S8"/>
    <property type="match status" value="1"/>
</dbReference>
<dbReference type="PANTHER" id="PTHR10795">
    <property type="entry name" value="PROPROTEIN CONVERTASE SUBTILISIN/KEXIN"/>
    <property type="match status" value="1"/>
</dbReference>
<dbReference type="InterPro" id="IPR000209">
    <property type="entry name" value="Peptidase_S8/S53_dom"/>
</dbReference>
<dbReference type="InterPro" id="IPR023827">
    <property type="entry name" value="Peptidase_S8_Asp-AS"/>
</dbReference>
<evidence type="ECO:0000313" key="18">
    <source>
        <dbReference type="Proteomes" id="UP000541535"/>
    </source>
</evidence>
<comment type="caution">
    <text evidence="17">The sequence shown here is derived from an EMBL/GenBank/DDBJ whole genome shotgun (WGS) entry which is preliminary data.</text>
</comment>
<gene>
    <name evidence="17" type="ORF">FHS03_002681</name>
</gene>
<evidence type="ECO:0000256" key="10">
    <source>
        <dbReference type="RuleBase" id="RU003355"/>
    </source>
</evidence>
<feature type="active site" description="Charge relay system" evidence="8 9">
    <location>
        <position position="262"/>
    </location>
</feature>
<dbReference type="Proteomes" id="UP000541535">
    <property type="component" value="Unassembled WGS sequence"/>
</dbReference>
<dbReference type="Gene3D" id="2.60.120.380">
    <property type="match status" value="1"/>
</dbReference>
<feature type="region of interest" description="Disordered" evidence="11">
    <location>
        <begin position="252"/>
        <end position="275"/>
    </location>
</feature>
<dbReference type="PROSITE" id="PS00136">
    <property type="entry name" value="SUBTILASE_ASP"/>
    <property type="match status" value="1"/>
</dbReference>
<evidence type="ECO:0000256" key="9">
    <source>
        <dbReference type="PROSITE-ProRule" id="PRU01240"/>
    </source>
</evidence>
<feature type="domain" description="Peptidase S8/S53" evidence="13">
    <location>
        <begin position="159"/>
        <end position="667"/>
    </location>
</feature>
<dbReference type="InterPro" id="IPR010259">
    <property type="entry name" value="S8pro/Inhibitor_I9"/>
</dbReference>
<protein>
    <submittedName>
        <fullName evidence="17">Subtilisin family serine protease</fullName>
    </submittedName>
</protein>
<evidence type="ECO:0000256" key="4">
    <source>
        <dbReference type="ARBA" id="ARBA00022729"/>
    </source>
</evidence>
<feature type="domain" description="Inhibitor I9" evidence="15">
    <location>
        <begin position="29"/>
        <end position="129"/>
    </location>
</feature>
<dbReference type="CDD" id="cd02120">
    <property type="entry name" value="PA_subtilisin_like"/>
    <property type="match status" value="1"/>
</dbReference>
<dbReference type="InterPro" id="IPR034197">
    <property type="entry name" value="Peptidases_S8_3"/>
</dbReference>
<dbReference type="Gene3D" id="3.30.70.80">
    <property type="entry name" value="Peptidase S8 propeptide/proteinase inhibitor I9"/>
    <property type="match status" value="1"/>
</dbReference>
<evidence type="ECO:0000256" key="1">
    <source>
        <dbReference type="ARBA" id="ARBA00004613"/>
    </source>
</evidence>
<keyword evidence="7" id="KW-0325">Glycoprotein</keyword>
<feature type="signal peptide" evidence="12">
    <location>
        <begin position="1"/>
        <end position="23"/>
    </location>
</feature>
<dbReference type="InterPro" id="IPR045051">
    <property type="entry name" value="SBT"/>
</dbReference>
<dbReference type="PRINTS" id="PR00723">
    <property type="entry name" value="SUBTILISIN"/>
</dbReference>
<evidence type="ECO:0000256" key="7">
    <source>
        <dbReference type="ARBA" id="ARBA00023180"/>
    </source>
</evidence>
<evidence type="ECO:0000259" key="15">
    <source>
        <dbReference type="Pfam" id="PF05922"/>
    </source>
</evidence>
<dbReference type="Gene3D" id="2.60.40.2310">
    <property type="match status" value="1"/>
</dbReference>
<dbReference type="CDD" id="cd04852">
    <property type="entry name" value="Peptidases_S8_3"/>
    <property type="match status" value="1"/>
</dbReference>
<keyword evidence="4 12" id="KW-0732">Signal</keyword>
<dbReference type="RefSeq" id="WP_183441437.1">
    <property type="nucleotide sequence ID" value="NZ_JACHXD010000006.1"/>
</dbReference>
<accession>A0A7W5FUA1</accession>
<keyword evidence="3 9" id="KW-0645">Protease</keyword>
<dbReference type="InterPro" id="IPR023828">
    <property type="entry name" value="Peptidase_S8_Ser-AS"/>
</dbReference>
<dbReference type="GO" id="GO:0006508">
    <property type="term" value="P:proteolysis"/>
    <property type="evidence" value="ECO:0007669"/>
    <property type="project" value="UniProtKB-KW"/>
</dbReference>
<dbReference type="InterPro" id="IPR015500">
    <property type="entry name" value="Peptidase_S8_subtilisin-rel"/>
</dbReference>
<dbReference type="Pfam" id="PF02225">
    <property type="entry name" value="PA"/>
    <property type="match status" value="1"/>
</dbReference>
<feature type="compositionally biased region" description="Low complexity" evidence="11">
    <location>
        <begin position="263"/>
        <end position="274"/>
    </location>
</feature>
<dbReference type="InterPro" id="IPR036852">
    <property type="entry name" value="Peptidase_S8/S53_dom_sf"/>
</dbReference>
<evidence type="ECO:0000259" key="14">
    <source>
        <dbReference type="Pfam" id="PF02225"/>
    </source>
</evidence>
<dbReference type="EMBL" id="JACHXD010000006">
    <property type="protein sequence ID" value="MBB3119629.1"/>
    <property type="molecule type" value="Genomic_DNA"/>
</dbReference>
<feature type="domain" description="Subtilisin-like protease fibronectin type-III" evidence="16">
    <location>
        <begin position="729"/>
        <end position="821"/>
    </location>
</feature>
<dbReference type="GO" id="GO:0004252">
    <property type="term" value="F:serine-type endopeptidase activity"/>
    <property type="evidence" value="ECO:0007669"/>
    <property type="project" value="UniProtKB-UniRule"/>
</dbReference>
<evidence type="ECO:0000256" key="5">
    <source>
        <dbReference type="ARBA" id="ARBA00022801"/>
    </source>
</evidence>
<dbReference type="Gene3D" id="3.40.50.200">
    <property type="entry name" value="Peptidase S8/S53 domain"/>
    <property type="match status" value="1"/>
</dbReference>
<dbReference type="AlphaFoldDB" id="A0A7W5FUA1"/>
<dbReference type="Gene3D" id="3.50.30.30">
    <property type="match status" value="1"/>
</dbReference>
<dbReference type="Pfam" id="PF17766">
    <property type="entry name" value="fn3_6"/>
    <property type="match status" value="1"/>
</dbReference>
<feature type="domain" description="PA" evidence="14">
    <location>
        <begin position="466"/>
        <end position="535"/>
    </location>
</feature>
<feature type="active site" description="Charge relay system" evidence="8 9">
    <location>
        <position position="168"/>
    </location>
</feature>
<evidence type="ECO:0000259" key="16">
    <source>
        <dbReference type="Pfam" id="PF17766"/>
    </source>
</evidence>
<proteinExistence type="inferred from homology"/>
<sequence length="1062" mass="108566">MKLRPISLAVLALLSSAALHAGADEIRRSYIVQLADKPVASYGGEVSGLAATRPAPGRRLDVNAADVQAYIAYLEQKKNGVAASVPTAQIGHHYKLAFNGFSARLTEGEVRQLQKSANVAAITVDEERQPSTNFTPIFLGLDKPGSGLWDQVGGRLKAGEDMIIGVVDSGVWPENPSYADRADANGVPTFDPGAEQVYGPAPAGWLGECQTGEGFSSSHCNNKLIGARYFNTGFLSTGRPLHWTDFVSPRDSVAGPSGHGSHGTHTSTTAGGNAKVPGKLGGIPVGDMSGVAPRARLAAYKVCWTYPDATNPDGSGTRNSCFDSDSVAAIEQAVQDGVHVINYSISGSQNNVNDPVELAFFGASNAGVFVAASAGNNGPANTVAHISPWLTTVAASTHNRFGMAKLSLANGASYDGASLAAKTLPATPTVLAANAGVKPYASLSSLDQTALTRCYTAEDRALYGGSADAALDPAKATGKVVVCDRGSSARVDKSRAVGQVGGVGMILVDVSNATTIEADLHSVPTVHLRRDDGLAVKAWVAANPDGAASIGKATLQSGPTAAPVMGSFSSRGPNKHNANVLKPDLTAPGLAILAGGTPAQSEAERDAIANGTLVPQPEWVALQGTSMSSPHVAGLAALLKQLHPDWSPAAIKSALMTTAYDTKPDGLPGMQAGTLPWAQGAGHVAANSAADPGLVYDAGTLDYLRFMCGIPGTLAPTTCSAVGSIQPHNLNLASLTAATVLGKITLNRTVTNVGNSEATYSANASVPGFKVTVTPAQLTLAPGAKASFSVTLSNNGAVAGAWNYGALTWTDGKHVVRSPLTARLAAVAAPSVLNGNTSSGNVAFTVGSGYTGALVTQKGGLQAATRDTYTVLKTGNTESAAVEAACKAGGDPGVRTHDFDVPANTLAARFSLYDVDTSGYQAGQPDDLDMLVLGPNGQPLANSGNATSNESVTLPLPAAGTYRVCVVGYAPTNGRSTYTLSSWLLGNGLSEGGFKVNTPALVYNAGTAAAGISWSGLGTARHLGAIVYLANNAPQAITYVEVDTTNPLPTSNAQRETPPSRQ</sequence>
<evidence type="ECO:0000256" key="8">
    <source>
        <dbReference type="PIRSR" id="PIRSR615500-1"/>
    </source>
</evidence>
<dbReference type="Pfam" id="PF05922">
    <property type="entry name" value="Inhibitor_I9"/>
    <property type="match status" value="1"/>
</dbReference>
<keyword evidence="6 9" id="KW-0720">Serine protease</keyword>